<feature type="transmembrane region" description="Helical" evidence="2">
    <location>
        <begin position="140"/>
        <end position="165"/>
    </location>
</feature>
<accession>A0ABU7FTQ5</accession>
<reference evidence="3" key="1">
    <citation type="submission" date="2024-01" db="EMBL/GenBank/DDBJ databases">
        <title>First draft genome sequence data of TA4-1, the type strain of Gram-positive actinobacterium Streptomyces chiangmaiensis.</title>
        <authorList>
            <person name="Yasawong M."/>
            <person name="Nantapong N."/>
        </authorList>
    </citation>
    <scope>NUCLEOTIDE SEQUENCE</scope>
    <source>
        <strain evidence="3">TA4-1</strain>
    </source>
</reference>
<name>A0ABU7FTQ5_9ACTN</name>
<evidence type="ECO:0000256" key="1">
    <source>
        <dbReference type="SAM" id="MobiDB-lite"/>
    </source>
</evidence>
<dbReference type="Proteomes" id="UP001333996">
    <property type="component" value="Unassembled WGS sequence"/>
</dbReference>
<feature type="compositionally biased region" description="Polar residues" evidence="1">
    <location>
        <begin position="1"/>
        <end position="18"/>
    </location>
</feature>
<evidence type="ECO:0000256" key="2">
    <source>
        <dbReference type="SAM" id="Phobius"/>
    </source>
</evidence>
<evidence type="ECO:0008006" key="5">
    <source>
        <dbReference type="Google" id="ProtNLM"/>
    </source>
</evidence>
<keyword evidence="4" id="KW-1185">Reference proteome</keyword>
<keyword evidence="2" id="KW-0472">Membrane</keyword>
<organism evidence="3 4">
    <name type="scientific">Streptomyces chiangmaiensis</name>
    <dbReference type="NCBI Taxonomy" id="766497"/>
    <lineage>
        <taxon>Bacteria</taxon>
        <taxon>Bacillati</taxon>
        <taxon>Actinomycetota</taxon>
        <taxon>Actinomycetes</taxon>
        <taxon>Kitasatosporales</taxon>
        <taxon>Streptomycetaceae</taxon>
        <taxon>Streptomyces</taxon>
    </lineage>
</organism>
<feature type="region of interest" description="Disordered" evidence="1">
    <location>
        <begin position="211"/>
        <end position="248"/>
    </location>
</feature>
<sequence>MAGTTSPIGGSVQQSDEPSPTDGPIFERLVDRALDLPQVADAIDADGAGPSRARLRARALQARDRLAAVAPDEYGRCLALRAAALARRGRPSDADRRTVGGLLPVLAVLVPSLGAVATGVFLLCGFGLRAFAVRPHIGDGLVMAGVIAAAVTAGAALGDLAWILATRMRGRCEHGGDDAADGDPELRRAREDWEHAVLERGVVPFLLGQLDPGHADPEYAGTGRVEKQRAAGEPVQGERDAGVEERIP</sequence>
<comment type="caution">
    <text evidence="3">The sequence shown here is derived from an EMBL/GenBank/DDBJ whole genome shotgun (WGS) entry which is preliminary data.</text>
</comment>
<protein>
    <recommendedName>
        <fullName evidence="5">Transmembrane protein</fullName>
    </recommendedName>
</protein>
<dbReference type="RefSeq" id="WP_329511858.1">
    <property type="nucleotide sequence ID" value="NZ_BAAAYZ010000236.1"/>
</dbReference>
<keyword evidence="2" id="KW-0812">Transmembrane</keyword>
<gene>
    <name evidence="3" type="ORF">VXC91_37660</name>
</gene>
<feature type="transmembrane region" description="Helical" evidence="2">
    <location>
        <begin position="102"/>
        <end position="128"/>
    </location>
</feature>
<feature type="region of interest" description="Disordered" evidence="1">
    <location>
        <begin position="1"/>
        <end position="24"/>
    </location>
</feature>
<dbReference type="EMBL" id="JAYWVC010000237">
    <property type="protein sequence ID" value="MED7827477.1"/>
    <property type="molecule type" value="Genomic_DNA"/>
</dbReference>
<keyword evidence="2" id="KW-1133">Transmembrane helix</keyword>
<evidence type="ECO:0000313" key="4">
    <source>
        <dbReference type="Proteomes" id="UP001333996"/>
    </source>
</evidence>
<evidence type="ECO:0000313" key="3">
    <source>
        <dbReference type="EMBL" id="MED7827477.1"/>
    </source>
</evidence>
<feature type="compositionally biased region" description="Basic and acidic residues" evidence="1">
    <location>
        <begin position="224"/>
        <end position="248"/>
    </location>
</feature>
<proteinExistence type="predicted"/>